<dbReference type="EMBL" id="PQXF01000006">
    <property type="protein sequence ID" value="PXF61255.1"/>
    <property type="molecule type" value="Genomic_DNA"/>
</dbReference>
<proteinExistence type="predicted"/>
<organism evidence="1 2">
    <name type="scientific">Candidatus Methanogaster sp</name>
    <dbReference type="NCBI Taxonomy" id="3386292"/>
    <lineage>
        <taxon>Archaea</taxon>
        <taxon>Methanobacteriati</taxon>
        <taxon>Methanobacteriota</taxon>
        <taxon>Stenosarchaea group</taxon>
        <taxon>Methanomicrobia</taxon>
        <taxon>Methanosarcinales</taxon>
        <taxon>ANME-2 cluster</taxon>
        <taxon>Candidatus Methanogasteraceae</taxon>
        <taxon>Candidatus Methanogaster</taxon>
    </lineage>
</organism>
<gene>
    <name evidence="1" type="ORF">C4B59_04705</name>
</gene>
<name>A0AC61L456_9EURY</name>
<reference evidence="1" key="1">
    <citation type="submission" date="2018-01" db="EMBL/GenBank/DDBJ databases">
        <authorList>
            <person name="Krukenberg V."/>
        </authorList>
    </citation>
    <scope>NUCLEOTIDE SEQUENCE</scope>
    <source>
        <strain evidence="1">E20ANME2</strain>
    </source>
</reference>
<dbReference type="Proteomes" id="UP000248329">
    <property type="component" value="Unassembled WGS sequence"/>
</dbReference>
<evidence type="ECO:0000313" key="1">
    <source>
        <dbReference type="EMBL" id="PXF61255.1"/>
    </source>
</evidence>
<comment type="caution">
    <text evidence="1">The sequence shown here is derived from an EMBL/GenBank/DDBJ whole genome shotgun (WGS) entry which is preliminary data.</text>
</comment>
<protein>
    <submittedName>
        <fullName evidence="1">Uncharacterized protein</fullName>
    </submittedName>
</protein>
<accession>A0AC61L456</accession>
<evidence type="ECO:0000313" key="2">
    <source>
        <dbReference type="Proteomes" id="UP000248329"/>
    </source>
</evidence>
<sequence>MIEVTGRFGQPHLSVASGGGFHGVGFLYLLCTTAAEGGVDPVFRDYGRVGCGYVRTVFRGLLWYVTSLRDGMGREGLRWN</sequence>